<dbReference type="InterPro" id="IPR002646">
    <property type="entry name" value="PolA_pol_head_dom"/>
</dbReference>
<comment type="caution">
    <text evidence="13">The sequence shown here is derived from an EMBL/GenBank/DDBJ whole genome shotgun (WGS) entry which is preliminary data.</text>
</comment>
<dbReference type="GO" id="GO:0003723">
    <property type="term" value="F:RNA binding"/>
    <property type="evidence" value="ECO:0007669"/>
    <property type="project" value="UniProtKB-UniRule"/>
</dbReference>
<comment type="function">
    <text evidence="7">Adds poly(A) tail to the 3' end of many RNAs, which usually targets these RNAs for decay. Plays a significant role in the global control of gene expression, through influencing the rate of transcript degradation, and in the general RNA quality control.</text>
</comment>
<comment type="similarity">
    <text evidence="7 8">Belongs to the tRNA nucleotidyltransferase/poly(A) polymerase family.</text>
</comment>
<dbReference type="Pfam" id="PF12626">
    <property type="entry name" value="PolyA_pol_arg_C"/>
    <property type="match status" value="1"/>
</dbReference>
<dbReference type="InterPro" id="IPR052191">
    <property type="entry name" value="tRNA_ntf/polyA_polymerase_I"/>
</dbReference>
<dbReference type="PANTHER" id="PTHR43051">
    <property type="entry name" value="POLYNUCLEOTIDE ADENYLYLTRANSFERASE FAMILY PROTEIN"/>
    <property type="match status" value="1"/>
</dbReference>
<feature type="domain" description="Poly A polymerase head" evidence="10">
    <location>
        <begin position="75"/>
        <end position="207"/>
    </location>
</feature>
<evidence type="ECO:0000256" key="5">
    <source>
        <dbReference type="ARBA" id="ARBA00022884"/>
    </source>
</evidence>
<dbReference type="EC" id="2.7.7.19" evidence="7"/>
<dbReference type="GO" id="GO:0005524">
    <property type="term" value="F:ATP binding"/>
    <property type="evidence" value="ECO:0007669"/>
    <property type="project" value="UniProtKB-UniRule"/>
</dbReference>
<proteinExistence type="inferred from homology"/>
<dbReference type="Pfam" id="PF01743">
    <property type="entry name" value="PolyA_pol"/>
    <property type="match status" value="1"/>
</dbReference>
<feature type="domain" description="tRNA nucleotidyltransferase/poly(A) polymerase RNA and SrmB- binding" evidence="12">
    <location>
        <begin position="234"/>
        <end position="294"/>
    </location>
</feature>
<keyword evidence="3 7" id="KW-0547">Nucleotide-binding</keyword>
<evidence type="ECO:0000256" key="6">
    <source>
        <dbReference type="ARBA" id="ARBA00023163"/>
    </source>
</evidence>
<dbReference type="NCBIfam" id="TIGR01942">
    <property type="entry name" value="pcnB"/>
    <property type="match status" value="1"/>
</dbReference>
<feature type="domain" description="Polymerase A arginine-rich C-terminal" evidence="11">
    <location>
        <begin position="354"/>
        <end position="476"/>
    </location>
</feature>
<dbReference type="EMBL" id="JAUOPG010000004">
    <property type="protein sequence ID" value="MDO6453634.1"/>
    <property type="molecule type" value="Genomic_DNA"/>
</dbReference>
<dbReference type="SUPFAM" id="SSF81891">
    <property type="entry name" value="Poly A polymerase C-terminal region-like"/>
    <property type="match status" value="1"/>
</dbReference>
<evidence type="ECO:0000313" key="14">
    <source>
        <dbReference type="Proteomes" id="UP001169862"/>
    </source>
</evidence>
<comment type="catalytic activity">
    <reaction evidence="7">
        <text>RNA(n) + ATP = RNA(n)-3'-adenine ribonucleotide + diphosphate</text>
        <dbReference type="Rhea" id="RHEA:11332"/>
        <dbReference type="Rhea" id="RHEA-COMP:14527"/>
        <dbReference type="Rhea" id="RHEA-COMP:17347"/>
        <dbReference type="ChEBI" id="CHEBI:30616"/>
        <dbReference type="ChEBI" id="CHEBI:33019"/>
        <dbReference type="ChEBI" id="CHEBI:140395"/>
        <dbReference type="ChEBI" id="CHEBI:173115"/>
        <dbReference type="EC" id="2.7.7.19"/>
    </reaction>
</comment>
<dbReference type="Gene3D" id="3.30.460.10">
    <property type="entry name" value="Beta Polymerase, domain 2"/>
    <property type="match status" value="1"/>
</dbReference>
<dbReference type="GO" id="GO:0006397">
    <property type="term" value="P:mRNA processing"/>
    <property type="evidence" value="ECO:0007669"/>
    <property type="project" value="UniProtKB-KW"/>
</dbReference>
<gene>
    <name evidence="7 13" type="primary">pcnB</name>
    <name evidence="13" type="ORF">Q4490_08655</name>
</gene>
<keyword evidence="1 7" id="KW-0507">mRNA processing</keyword>
<feature type="compositionally biased region" description="Basic and acidic residues" evidence="9">
    <location>
        <begin position="485"/>
        <end position="494"/>
    </location>
</feature>
<evidence type="ECO:0000256" key="3">
    <source>
        <dbReference type="ARBA" id="ARBA00022741"/>
    </source>
</evidence>
<dbReference type="PANTHER" id="PTHR43051:SF1">
    <property type="entry name" value="POLYNUCLEOTIDE ADENYLYLTRANSFERASE FAMILY PROTEIN"/>
    <property type="match status" value="1"/>
</dbReference>
<reference evidence="13" key="1">
    <citation type="submission" date="2023-07" db="EMBL/GenBank/DDBJ databases">
        <title>Genome content predicts the carbon catabolic preferences of heterotrophic bacteria.</title>
        <authorList>
            <person name="Gralka M."/>
        </authorList>
    </citation>
    <scope>NUCLEOTIDE SEQUENCE</scope>
    <source>
        <strain evidence="13">I2M16</strain>
    </source>
</reference>
<keyword evidence="13" id="KW-0548">Nucleotidyltransferase</keyword>
<feature type="region of interest" description="Disordered" evidence="9">
    <location>
        <begin position="446"/>
        <end position="494"/>
    </location>
</feature>
<dbReference type="InterPro" id="IPR043519">
    <property type="entry name" value="NT_sf"/>
</dbReference>
<evidence type="ECO:0000256" key="8">
    <source>
        <dbReference type="RuleBase" id="RU003953"/>
    </source>
</evidence>
<accession>A0AAW7XK30</accession>
<keyword evidence="2 7" id="KW-0808">Transferase</keyword>
<feature type="compositionally biased region" description="Polar residues" evidence="9">
    <location>
        <begin position="465"/>
        <end position="474"/>
    </location>
</feature>
<dbReference type="GO" id="GO:0043633">
    <property type="term" value="P:polyadenylation-dependent RNA catabolic process"/>
    <property type="evidence" value="ECO:0007669"/>
    <property type="project" value="InterPro"/>
</dbReference>
<dbReference type="CDD" id="cd05398">
    <property type="entry name" value="NT_ClassII-CCAase"/>
    <property type="match status" value="1"/>
</dbReference>
<feature type="active site" evidence="7">
    <location>
        <position position="95"/>
    </location>
</feature>
<dbReference type="InterPro" id="IPR025866">
    <property type="entry name" value="PolyA_pol_arg_C_dom"/>
</dbReference>
<organism evidence="13 14">
    <name type="scientific">Neptunomonas phycophila</name>
    <dbReference type="NCBI Taxonomy" id="1572645"/>
    <lineage>
        <taxon>Bacteria</taxon>
        <taxon>Pseudomonadati</taxon>
        <taxon>Pseudomonadota</taxon>
        <taxon>Gammaproteobacteria</taxon>
        <taxon>Oceanospirillales</taxon>
        <taxon>Oceanospirillaceae</taxon>
        <taxon>Neptunomonas</taxon>
    </lineage>
</organism>
<evidence type="ECO:0000256" key="9">
    <source>
        <dbReference type="SAM" id="MobiDB-lite"/>
    </source>
</evidence>
<evidence type="ECO:0000256" key="4">
    <source>
        <dbReference type="ARBA" id="ARBA00022840"/>
    </source>
</evidence>
<dbReference type="HAMAP" id="MF_00957">
    <property type="entry name" value="PolyA_pol"/>
    <property type="match status" value="1"/>
</dbReference>
<feature type="active site" evidence="7">
    <location>
        <position position="93"/>
    </location>
</feature>
<sequence length="494" mass="56567">MPTRLIKKVTGLFRNKSTSNTIATNEAPAPVVVSSPEPDSFPRIIKEEQHQIARKYLDDNAAKVVYRLLDGGHEAYLVGGCIRDLLLKKRPKDFDVATSAHPEEAHQLFKRSRLIGRRFKLLHVRFGRDLIEVATFRANHDSNDNENETLGKQSDSGLILRDNVYGTIEDDAVRRDFTINALYYSVADKSIYDFANGYDDIEKRTIRMIGEPDSRYREDPVRMLRAIRFSAKLNFTIEPATEAPIKPLANLLQDIAPARLFDETLKLLQSGHGEASFALLIEYNLLEQLLPLTQQAINDPTTGKQAETLIINALKNTDRRLSQRKSVTPAFLFAVLLWQPLQNRMQALLKETRMPVYTAMQTAANEIISEQVKRIAIPKRFSVPMREIWELQLKLPKRHGHRAQQTLEQPRFRAAYDLLLLREQSGEQTDNLGQWWTRYQSASEDEKSNMVAQIKPTRQPRHSSPKNAKSTSGENKPKPRRRSRAKNDPRNQQA</sequence>
<keyword evidence="5 7" id="KW-0694">RNA-binding</keyword>
<dbReference type="GO" id="GO:1990817">
    <property type="term" value="F:poly(A) RNA polymerase activity"/>
    <property type="evidence" value="ECO:0007669"/>
    <property type="project" value="UniProtKB-UniRule"/>
</dbReference>
<dbReference type="Proteomes" id="UP001169862">
    <property type="component" value="Unassembled WGS sequence"/>
</dbReference>
<dbReference type="FunFam" id="3.30.460.10:FF:000035">
    <property type="entry name" value="Poly(A) polymerase I"/>
    <property type="match status" value="1"/>
</dbReference>
<feature type="active site" evidence="7">
    <location>
        <position position="176"/>
    </location>
</feature>
<dbReference type="RefSeq" id="WP_303549931.1">
    <property type="nucleotide sequence ID" value="NZ_JAUOPG010000004.1"/>
</dbReference>
<dbReference type="InterPro" id="IPR010206">
    <property type="entry name" value="PolA_pol_I"/>
</dbReference>
<evidence type="ECO:0000256" key="1">
    <source>
        <dbReference type="ARBA" id="ARBA00022664"/>
    </source>
</evidence>
<dbReference type="SUPFAM" id="SSF81301">
    <property type="entry name" value="Nucleotidyltransferase"/>
    <property type="match status" value="1"/>
</dbReference>
<evidence type="ECO:0000313" key="13">
    <source>
        <dbReference type="EMBL" id="MDO6453634.1"/>
    </source>
</evidence>
<keyword evidence="6 7" id="KW-0804">Transcription</keyword>
<dbReference type="AlphaFoldDB" id="A0AAW7XK30"/>
<keyword evidence="4 7" id="KW-0067">ATP-binding</keyword>
<evidence type="ECO:0000256" key="2">
    <source>
        <dbReference type="ARBA" id="ARBA00022679"/>
    </source>
</evidence>
<evidence type="ECO:0000259" key="12">
    <source>
        <dbReference type="Pfam" id="PF12627"/>
    </source>
</evidence>
<dbReference type="Gene3D" id="1.10.3090.10">
    <property type="entry name" value="cca-adding enzyme, domain 2"/>
    <property type="match status" value="1"/>
</dbReference>
<evidence type="ECO:0000259" key="11">
    <source>
        <dbReference type="Pfam" id="PF12626"/>
    </source>
</evidence>
<dbReference type="Pfam" id="PF12627">
    <property type="entry name" value="PolyA_pol_RNAbd"/>
    <property type="match status" value="1"/>
</dbReference>
<dbReference type="InterPro" id="IPR032828">
    <property type="entry name" value="PolyA_RNA-bd"/>
</dbReference>
<name>A0AAW7XK30_9GAMM</name>
<protein>
    <recommendedName>
        <fullName evidence="7">Poly(A) polymerase I</fullName>
        <shortName evidence="7">PAP I</shortName>
        <ecNumber evidence="7">2.7.7.19</ecNumber>
    </recommendedName>
</protein>
<evidence type="ECO:0000259" key="10">
    <source>
        <dbReference type="Pfam" id="PF01743"/>
    </source>
</evidence>
<evidence type="ECO:0000256" key="7">
    <source>
        <dbReference type="HAMAP-Rule" id="MF_00957"/>
    </source>
</evidence>